<evidence type="ECO:0000256" key="9">
    <source>
        <dbReference type="SAM" id="MobiDB-lite"/>
    </source>
</evidence>
<keyword evidence="8" id="KW-0175">Coiled coil</keyword>
<keyword evidence="7" id="KW-0539">Nucleus</keyword>
<keyword evidence="4" id="KW-0810">Translation regulation</keyword>
<comment type="subcellular location">
    <subcellularLocation>
        <location evidence="1">Nucleus</location>
    </subcellularLocation>
</comment>
<evidence type="ECO:0000256" key="7">
    <source>
        <dbReference type="ARBA" id="ARBA00023242"/>
    </source>
</evidence>
<evidence type="ECO:0000256" key="3">
    <source>
        <dbReference type="ARBA" id="ARBA00017359"/>
    </source>
</evidence>
<dbReference type="PANTHER" id="PTHR28290">
    <property type="entry name" value="ENHANCER OF TRANSLATION TERMINATION 1"/>
    <property type="match status" value="1"/>
</dbReference>
<dbReference type="AlphaFoldDB" id="A0A8J2X9E9"/>
<evidence type="ECO:0000256" key="2">
    <source>
        <dbReference type="ARBA" id="ARBA00007273"/>
    </source>
</evidence>
<evidence type="ECO:0000256" key="1">
    <source>
        <dbReference type="ARBA" id="ARBA00004123"/>
    </source>
</evidence>
<evidence type="ECO:0000313" key="10">
    <source>
        <dbReference type="EMBL" id="CDF90745.1"/>
    </source>
</evidence>
<proteinExistence type="inferred from homology"/>
<evidence type="ECO:0000256" key="4">
    <source>
        <dbReference type="ARBA" id="ARBA00022845"/>
    </source>
</evidence>
<feature type="compositionally biased region" description="Basic and acidic residues" evidence="9">
    <location>
        <begin position="17"/>
        <end position="30"/>
    </location>
</feature>
<gene>
    <name evidence="10" type="ORF">BN860_01992g</name>
</gene>
<dbReference type="InterPro" id="IPR024318">
    <property type="entry name" value="Nro1/ETT1"/>
</dbReference>
<dbReference type="OrthoDB" id="5598057at2759"/>
<dbReference type="GO" id="GO:0006417">
    <property type="term" value="P:regulation of translation"/>
    <property type="evidence" value="ECO:0007669"/>
    <property type="project" value="UniProtKB-KW"/>
</dbReference>
<keyword evidence="5" id="KW-0805">Transcription regulation</keyword>
<organism evidence="10 11">
    <name type="scientific">Zygosaccharomyces bailii (strain CLIB 213 / ATCC 58445 / CBS 680 / BCRC 21525 / NBRC 1098 / NCYC 1416 / NRRL Y-2227)</name>
    <dbReference type="NCBI Taxonomy" id="1333698"/>
    <lineage>
        <taxon>Eukaryota</taxon>
        <taxon>Fungi</taxon>
        <taxon>Dikarya</taxon>
        <taxon>Ascomycota</taxon>
        <taxon>Saccharomycotina</taxon>
        <taxon>Saccharomycetes</taxon>
        <taxon>Saccharomycetales</taxon>
        <taxon>Saccharomycetaceae</taxon>
        <taxon>Zygosaccharomyces</taxon>
    </lineage>
</organism>
<sequence length="406" mass="46172">MAKRALGLGKRNKEKKRKVENSTSNERKDSPTPGAEQIQVELDENADPDNELVQLKGLWDNYFHSDRESEYVLNGIVHECDRLLREADKNENAKSLLNDEFHALYALALSELTIFKAAQEGEDISQYFDNALERAELGLKRTPDSDLLKLVIAKIIIQSIPLQFVSKLTVDSKATDVPVNLFEQLEKAKKNFNGQSNVELGFEVLQMFDDILDILENFGLENNVDEGLDSDDEEELEPIVLKKSHPLHRLQESIPANYVWLRETMQRLFEQVEDPKIRVDMARSLGHLFLKSAEEPSSVFLQQYDDDAAEDSNEAENVQKDAKAAQKEALSHTLAALDYLKKAQVEDEPKTWVEVAEAHIDLGNLYDYQSAEQEKAYQTAEDILKKANRASHGKFQDILDNLLAKE</sequence>
<evidence type="ECO:0000256" key="6">
    <source>
        <dbReference type="ARBA" id="ARBA00023163"/>
    </source>
</evidence>
<comment type="similarity">
    <text evidence="2">Belongs to the ETT1 family.</text>
</comment>
<protein>
    <recommendedName>
        <fullName evidence="3">Enhancer of translation termination 1</fullName>
    </recommendedName>
</protein>
<keyword evidence="11" id="KW-1185">Reference proteome</keyword>
<feature type="coiled-coil region" evidence="8">
    <location>
        <begin position="301"/>
        <end position="328"/>
    </location>
</feature>
<keyword evidence="6" id="KW-0804">Transcription</keyword>
<dbReference type="PANTHER" id="PTHR28290:SF1">
    <property type="entry name" value="ENHANCER OF TRANSLATION TERMINATION 1"/>
    <property type="match status" value="1"/>
</dbReference>
<dbReference type="GO" id="GO:0005634">
    <property type="term" value="C:nucleus"/>
    <property type="evidence" value="ECO:0007669"/>
    <property type="project" value="UniProtKB-SubCell"/>
</dbReference>
<feature type="region of interest" description="Disordered" evidence="9">
    <location>
        <begin position="1"/>
        <end position="35"/>
    </location>
</feature>
<dbReference type="Proteomes" id="UP000019375">
    <property type="component" value="Unassembled WGS sequence"/>
</dbReference>
<evidence type="ECO:0000256" key="5">
    <source>
        <dbReference type="ARBA" id="ARBA00023015"/>
    </source>
</evidence>
<name>A0A8J2X9E9_ZYGB2</name>
<dbReference type="GO" id="GO:2000640">
    <property type="term" value="P:positive regulation of SREBP signaling pathway"/>
    <property type="evidence" value="ECO:0007669"/>
    <property type="project" value="TreeGrafter"/>
</dbReference>
<evidence type="ECO:0000256" key="8">
    <source>
        <dbReference type="SAM" id="Coils"/>
    </source>
</evidence>
<reference evidence="11" key="1">
    <citation type="journal article" date="2013" name="Genome Announc.">
        <title>Genome sequence of the food spoilage yeast Zygosaccharomyces bailii CLIB 213(T).</title>
        <authorList>
            <person name="Galeote V."/>
            <person name="Bigey F."/>
            <person name="Devillers H."/>
            <person name="Neuveglise C."/>
            <person name="Dequin S."/>
        </authorList>
    </citation>
    <scope>NUCLEOTIDE SEQUENCE [LARGE SCALE GENOMIC DNA]</scope>
    <source>
        <strain evidence="11">CLIB 213 / ATCC 58445 / CBS 680 / CCRC 21525 / NBRC 1098 / NCYC 1416 / NRRL Y-2227</strain>
    </source>
</reference>
<accession>A0A8J2X9E9</accession>
<dbReference type="Pfam" id="PF12753">
    <property type="entry name" value="Nro1"/>
    <property type="match status" value="1"/>
</dbReference>
<evidence type="ECO:0000313" key="11">
    <source>
        <dbReference type="Proteomes" id="UP000019375"/>
    </source>
</evidence>
<dbReference type="EMBL" id="HG316461">
    <property type="protein sequence ID" value="CDF90745.1"/>
    <property type="molecule type" value="Genomic_DNA"/>
</dbReference>